<reference evidence="1 2" key="1">
    <citation type="submission" date="2015-03" db="EMBL/GenBank/DDBJ databases">
        <authorList>
            <person name="Murphy D."/>
        </authorList>
    </citation>
    <scope>NUCLEOTIDE SEQUENCE [LARGE SCALE GENOMIC DNA]</scope>
    <source>
        <strain evidence="1 2">PAP088</strain>
    </source>
</reference>
<dbReference type="AlphaFoldDB" id="A0A0U0ZQX8"/>
<evidence type="ECO:0000313" key="1">
    <source>
        <dbReference type="EMBL" id="CPV66028.1"/>
    </source>
</evidence>
<sequence>MHTSITDAQTGIVYDCSDVARADRYAEKFIEFTSLINDWVFPSDDILAGLYVPHDLFDLTRFVIHRDWT</sequence>
<accession>A0A0U0ZQX8</accession>
<name>A0A0U0ZQX8_9MYCO</name>
<gene>
    <name evidence="1" type="ORF">ERS075579_03926</name>
</gene>
<proteinExistence type="predicted"/>
<protein>
    <submittedName>
        <fullName evidence="1">Uncharacterized protein</fullName>
    </submittedName>
</protein>
<dbReference type="EMBL" id="CSWP01000009">
    <property type="protein sequence ID" value="CPV66028.1"/>
    <property type="molecule type" value="Genomic_DNA"/>
</dbReference>
<evidence type="ECO:0000313" key="2">
    <source>
        <dbReference type="Proteomes" id="UP000045782"/>
    </source>
</evidence>
<dbReference type="RefSeq" id="WP_131724572.1">
    <property type="nucleotide sequence ID" value="NZ_CSWP01000009.1"/>
</dbReference>
<dbReference type="Proteomes" id="UP000045782">
    <property type="component" value="Unassembled WGS sequence"/>
</dbReference>
<organism evidence="1 2">
    <name type="scientific">Mycobacteroides abscessus</name>
    <dbReference type="NCBI Taxonomy" id="36809"/>
    <lineage>
        <taxon>Bacteria</taxon>
        <taxon>Bacillati</taxon>
        <taxon>Actinomycetota</taxon>
        <taxon>Actinomycetes</taxon>
        <taxon>Mycobacteriales</taxon>
        <taxon>Mycobacteriaceae</taxon>
        <taxon>Mycobacteroides</taxon>
    </lineage>
</organism>